<feature type="region of interest" description="Disordered" evidence="1">
    <location>
        <begin position="151"/>
        <end position="373"/>
    </location>
</feature>
<feature type="compositionally biased region" description="Low complexity" evidence="1">
    <location>
        <begin position="455"/>
        <end position="468"/>
    </location>
</feature>
<evidence type="ECO:0000256" key="1">
    <source>
        <dbReference type="SAM" id="MobiDB-lite"/>
    </source>
</evidence>
<feature type="compositionally biased region" description="Basic and acidic residues" evidence="1">
    <location>
        <begin position="482"/>
        <end position="495"/>
    </location>
</feature>
<feature type="region of interest" description="Disordered" evidence="1">
    <location>
        <begin position="390"/>
        <end position="502"/>
    </location>
</feature>
<evidence type="ECO:0000313" key="3">
    <source>
        <dbReference type="EMBL" id="KAL0633354.1"/>
    </source>
</evidence>
<feature type="compositionally biased region" description="Pro residues" evidence="1">
    <location>
        <begin position="203"/>
        <end position="213"/>
    </location>
</feature>
<feature type="non-terminal residue" evidence="3">
    <location>
        <position position="729"/>
    </location>
</feature>
<accession>A0ABR3GBL6</accession>
<protein>
    <recommendedName>
        <fullName evidence="2">Ell binding protein Ebp1 C-terminal domain-containing protein</fullName>
    </recommendedName>
</protein>
<evidence type="ECO:0000259" key="2">
    <source>
        <dbReference type="Pfam" id="PF21204"/>
    </source>
</evidence>
<dbReference type="Pfam" id="PF21204">
    <property type="entry name" value="Ebp1_C"/>
    <property type="match status" value="1"/>
</dbReference>
<feature type="compositionally biased region" description="Pro residues" evidence="1">
    <location>
        <begin position="340"/>
        <end position="349"/>
    </location>
</feature>
<feature type="compositionally biased region" description="Basic and acidic residues" evidence="1">
    <location>
        <begin position="242"/>
        <end position="252"/>
    </location>
</feature>
<feature type="compositionally biased region" description="Basic and acidic residues" evidence="1">
    <location>
        <begin position="442"/>
        <end position="453"/>
    </location>
</feature>
<feature type="domain" description="Ell binding protein Ebp1 C-terminal" evidence="2">
    <location>
        <begin position="494"/>
        <end position="620"/>
    </location>
</feature>
<sequence>MAHTAVASASSDDGEDIGARLQKLNLPRQPFIMEKIRSLRLTHCRHTGLERCWCYEYTTMLDRPDYKDKWIPDSPEPPETKILVNGSCRDGPGRDWGASGGSAAATGTNGVAKVTEKKKFSLGQYKDRKAAGKAPAKTTPLPATVAAAVGSGSKNYPVTAGDKKSTDTSLDPQETVRNSKEARRSLSRARDELPPKKRQRTPSPLPPPPPLPAPFTSNFPPLPPLLSPTLPPAIEEALALDNRSRGVTREDGYESSGTLNSSRKRQRAPSDTEKLSRKTVAPSKKLPNSSANTPSARSPRHTNVSPTKAIGNKTIPKSGLGGNITPKPVASKTVGKRPASPKPSSPLPRVPKIASKYPPTPAISSEPEKKSRIVKLKYHKRRAKDIVTLLRLKPNPAVKRPRQDDDHHLPAPAAKRQKAPEILAVSAASGRSPAFKSPASKPPKEREIKERDLMTTPPKKTNGNPTGTALKRTGSEGQPQTPHKEERNGVGRKPLDNSTQSKVEQFRAEYQKYADWGRQSKYEADRTFKSQVDASTDKEKFRYATVVALDSVLCYILSFMCEEEAKALEQRSPPVDMWRSIVPLSKFVADKAASYPPLHGLCKQLEATVRQHLFDMEINVYEKLPLPDTTSKAPTPDSGTNGTSTDRAAYLRYKTSIIKEARELKDCWLEGMRHLTHDDIQYRFPQTFDQRARKFVDPANVTPRIGKYKHPFQLPLHRNTTMLEALNFG</sequence>
<keyword evidence="4" id="KW-1185">Reference proteome</keyword>
<proteinExistence type="predicted"/>
<comment type="caution">
    <text evidence="3">The sequence shown here is derived from an EMBL/GenBank/DDBJ whole genome shotgun (WGS) entry which is preliminary data.</text>
</comment>
<reference evidence="3 4" key="1">
    <citation type="submission" date="2024-02" db="EMBL/GenBank/DDBJ databases">
        <title>Discinaceae phylogenomics.</title>
        <authorList>
            <person name="Dirks A.C."/>
            <person name="James T.Y."/>
        </authorList>
    </citation>
    <scope>NUCLEOTIDE SEQUENCE [LARGE SCALE GENOMIC DNA]</scope>
    <source>
        <strain evidence="3 4">ACD0624</strain>
    </source>
</reference>
<feature type="region of interest" description="Disordered" evidence="1">
    <location>
        <begin position="625"/>
        <end position="645"/>
    </location>
</feature>
<name>A0ABR3GBL6_9PEZI</name>
<gene>
    <name evidence="3" type="ORF">Q9L58_007790</name>
</gene>
<dbReference type="Proteomes" id="UP001447188">
    <property type="component" value="Unassembled WGS sequence"/>
</dbReference>
<feature type="compositionally biased region" description="Pro residues" evidence="1">
    <location>
        <begin position="220"/>
        <end position="231"/>
    </location>
</feature>
<dbReference type="EMBL" id="JBBBZM010000129">
    <property type="protein sequence ID" value="KAL0633354.1"/>
    <property type="molecule type" value="Genomic_DNA"/>
</dbReference>
<evidence type="ECO:0000313" key="4">
    <source>
        <dbReference type="Proteomes" id="UP001447188"/>
    </source>
</evidence>
<dbReference type="InterPro" id="IPR049403">
    <property type="entry name" value="Ebp1_C"/>
</dbReference>
<feature type="compositionally biased region" description="Polar residues" evidence="1">
    <location>
        <begin position="167"/>
        <end position="176"/>
    </location>
</feature>
<organism evidence="3 4">
    <name type="scientific">Discina gigas</name>
    <dbReference type="NCBI Taxonomy" id="1032678"/>
    <lineage>
        <taxon>Eukaryota</taxon>
        <taxon>Fungi</taxon>
        <taxon>Dikarya</taxon>
        <taxon>Ascomycota</taxon>
        <taxon>Pezizomycotina</taxon>
        <taxon>Pezizomycetes</taxon>
        <taxon>Pezizales</taxon>
        <taxon>Discinaceae</taxon>
        <taxon>Discina</taxon>
    </lineage>
</organism>
<feature type="compositionally biased region" description="Basic and acidic residues" evidence="1">
    <location>
        <begin position="177"/>
        <end position="195"/>
    </location>
</feature>
<feature type="compositionally biased region" description="Polar residues" evidence="1">
    <location>
        <begin position="286"/>
        <end position="306"/>
    </location>
</feature>
<feature type="compositionally biased region" description="Polar residues" evidence="1">
    <location>
        <begin position="628"/>
        <end position="645"/>
    </location>
</feature>